<gene>
    <name evidence="3" type="ORF">JDO7802_01062</name>
</gene>
<keyword evidence="2" id="KW-0732">Signal</keyword>
<dbReference type="NCBIfam" id="TIGR03370">
    <property type="entry name" value="VPLPA-CTERM"/>
    <property type="match status" value="1"/>
</dbReference>
<evidence type="ECO:0000256" key="2">
    <source>
        <dbReference type="SAM" id="SignalP"/>
    </source>
</evidence>
<keyword evidence="4" id="KW-1185">Reference proteome</keyword>
<dbReference type="STRING" id="420998.JDO7802_01062"/>
<name>A0A0M6YHQ9_9RHOB</name>
<evidence type="ECO:0000256" key="1">
    <source>
        <dbReference type="SAM" id="Phobius"/>
    </source>
</evidence>
<feature type="chain" id="PRO_5005807882" evidence="2">
    <location>
        <begin position="26"/>
        <end position="216"/>
    </location>
</feature>
<dbReference type="RefSeq" id="WP_055083375.1">
    <property type="nucleotide sequence ID" value="NZ_CXSU01000011.1"/>
</dbReference>
<dbReference type="InterPro" id="IPR022472">
    <property type="entry name" value="VPLPA-CTERM"/>
</dbReference>
<reference evidence="3 4" key="1">
    <citation type="submission" date="2015-07" db="EMBL/GenBank/DDBJ databases">
        <authorList>
            <person name="Noorani M."/>
        </authorList>
    </citation>
    <scope>NUCLEOTIDE SEQUENCE [LARGE SCALE GENOMIC DNA]</scope>
    <source>
        <strain evidence="3 4">CECT 7802</strain>
    </source>
</reference>
<keyword evidence="1" id="KW-0472">Membrane</keyword>
<dbReference type="OrthoDB" id="7659186at2"/>
<keyword evidence="1" id="KW-1133">Transmembrane helix</keyword>
<evidence type="ECO:0000313" key="4">
    <source>
        <dbReference type="Proteomes" id="UP000049222"/>
    </source>
</evidence>
<feature type="transmembrane region" description="Helical" evidence="1">
    <location>
        <begin position="181"/>
        <end position="204"/>
    </location>
</feature>
<feature type="signal peptide" evidence="2">
    <location>
        <begin position="1"/>
        <end position="25"/>
    </location>
</feature>
<evidence type="ECO:0000313" key="3">
    <source>
        <dbReference type="EMBL" id="CTQ49053.1"/>
    </source>
</evidence>
<dbReference type="EMBL" id="CXSU01000011">
    <property type="protein sequence ID" value="CTQ49053.1"/>
    <property type="molecule type" value="Genomic_DNA"/>
</dbReference>
<protein>
    <submittedName>
        <fullName evidence="3">VPLPA-CTERM protein sorting domain protein</fullName>
    </submittedName>
</protein>
<dbReference type="AlphaFoldDB" id="A0A0M6YHQ9"/>
<proteinExistence type="predicted"/>
<accession>A0A0M6YHQ9</accession>
<organism evidence="3 4">
    <name type="scientific">Jannaschia donghaensis</name>
    <dbReference type="NCBI Taxonomy" id="420998"/>
    <lineage>
        <taxon>Bacteria</taxon>
        <taxon>Pseudomonadati</taxon>
        <taxon>Pseudomonadota</taxon>
        <taxon>Alphaproteobacteria</taxon>
        <taxon>Rhodobacterales</taxon>
        <taxon>Roseobacteraceae</taxon>
        <taxon>Jannaschia</taxon>
    </lineage>
</organism>
<keyword evidence="1" id="KW-0812">Transmembrane</keyword>
<dbReference type="Proteomes" id="UP000049222">
    <property type="component" value="Unassembled WGS sequence"/>
</dbReference>
<sequence length="216" mass="22582">MIKALTTKLGLLLVCLLGLSSPVDAAVIGTYVHDYGRNGGRVAPQTYGRLQGDRVVIRDSTNGVTDFADSIDLSGIGVVGTDVTVDSIDLDLVFDRAGPNPRNSENWFVEISGAGSGFGLSTIALLEDRLSPQTVTLTAGSDAFDAALANLRLDFTFSEPGFGRSDTFRLFSATVRVNGSVIAAVPLPAPGFLLLAGLGGLAFLRRKPDPKGAPQT</sequence>